<gene>
    <name evidence="4" type="ORF">AMJ87_02685</name>
</gene>
<dbReference type="Proteomes" id="UP000051096">
    <property type="component" value="Unassembled WGS sequence"/>
</dbReference>
<organism evidence="4 5">
    <name type="scientific">candidate division WOR_3 bacterium SM23_60</name>
    <dbReference type="NCBI Taxonomy" id="1703780"/>
    <lineage>
        <taxon>Bacteria</taxon>
        <taxon>Bacteria division WOR-3</taxon>
    </lineage>
</organism>
<evidence type="ECO:0000313" key="5">
    <source>
        <dbReference type="Proteomes" id="UP000051096"/>
    </source>
</evidence>
<feature type="domain" description="Phosphoesterase HXTX" evidence="3">
    <location>
        <begin position="15"/>
        <end position="91"/>
    </location>
</feature>
<comment type="function">
    <text evidence="2">Hydrolyzes RNA 2',3'-cyclic phosphodiester to an RNA 2'-phosphomonoester.</text>
</comment>
<evidence type="ECO:0000256" key="2">
    <source>
        <dbReference type="HAMAP-Rule" id="MF_01940"/>
    </source>
</evidence>
<comment type="caution">
    <text evidence="4">The sequence shown here is derived from an EMBL/GenBank/DDBJ whole genome shotgun (WGS) entry which is preliminary data.</text>
</comment>
<feature type="active site" description="Proton donor" evidence="2">
    <location>
        <position position="40"/>
    </location>
</feature>
<dbReference type="PATRIC" id="fig|1703780.3.peg.939"/>
<dbReference type="InterPro" id="IPR009097">
    <property type="entry name" value="Cyclic_Pdiesterase"/>
</dbReference>
<dbReference type="EMBL" id="LJUO01000015">
    <property type="protein sequence ID" value="KPK73131.1"/>
    <property type="molecule type" value="Genomic_DNA"/>
</dbReference>
<keyword evidence="1 2" id="KW-0378">Hydrolase</keyword>
<name>A0A0S8GLF8_UNCW3</name>
<dbReference type="InterPro" id="IPR014051">
    <property type="entry name" value="Phosphoesterase_HXTX"/>
</dbReference>
<feature type="domain" description="Phosphoesterase HXTX" evidence="3">
    <location>
        <begin position="93"/>
        <end position="170"/>
    </location>
</feature>
<dbReference type="Pfam" id="PF02834">
    <property type="entry name" value="LigT_PEase"/>
    <property type="match status" value="2"/>
</dbReference>
<dbReference type="EC" id="3.1.4.58" evidence="2"/>
<feature type="active site" description="Proton acceptor" evidence="2">
    <location>
        <position position="126"/>
    </location>
</feature>
<dbReference type="InterPro" id="IPR004175">
    <property type="entry name" value="RNA_CPDase"/>
</dbReference>
<comment type="similarity">
    <text evidence="2">Belongs to the 2H phosphoesterase superfamily. ThpR family.</text>
</comment>
<dbReference type="NCBIfam" id="TIGR02258">
    <property type="entry name" value="2_5_ligase"/>
    <property type="match status" value="1"/>
</dbReference>
<dbReference type="GO" id="GO:0008664">
    <property type="term" value="F:RNA 2',3'-cyclic 3'-phosphodiesterase activity"/>
    <property type="evidence" value="ECO:0007669"/>
    <property type="project" value="UniProtKB-EC"/>
</dbReference>
<proteinExistence type="inferred from homology"/>
<dbReference type="AlphaFoldDB" id="A0A0S8GLF8"/>
<dbReference type="PANTHER" id="PTHR35561:SF1">
    <property type="entry name" value="RNA 2',3'-CYCLIC PHOSPHODIESTERASE"/>
    <property type="match status" value="1"/>
</dbReference>
<dbReference type="HAMAP" id="MF_01940">
    <property type="entry name" value="RNA_CPDase"/>
    <property type="match status" value="1"/>
</dbReference>
<dbReference type="PANTHER" id="PTHR35561">
    <property type="entry name" value="RNA 2',3'-CYCLIC PHOSPHODIESTERASE"/>
    <property type="match status" value="1"/>
</dbReference>
<evidence type="ECO:0000313" key="4">
    <source>
        <dbReference type="EMBL" id="KPK73131.1"/>
    </source>
</evidence>
<feature type="short sequence motif" description="HXTX 2" evidence="2">
    <location>
        <begin position="126"/>
        <end position="129"/>
    </location>
</feature>
<protein>
    <recommendedName>
        <fullName evidence="2">RNA 2',3'-cyclic phosphodiesterase</fullName>
        <shortName evidence="2">RNA 2',3'-CPDase</shortName>
        <ecNumber evidence="2">3.1.4.58</ecNumber>
    </recommendedName>
</protein>
<dbReference type="Gene3D" id="3.90.1140.10">
    <property type="entry name" value="Cyclic phosphodiesterase"/>
    <property type="match status" value="1"/>
</dbReference>
<sequence>MRAFLAVEVPQRVRTYVWRTIEDEQQKDMPIKWVNVENMHITLKFLGDIDEKQQADVSHAVEQITHQHEVFALNLKDIGCFPNPKYPRVLWVGVENGREALCALAREIDGQLAGLGFEPEKRFHPHLTIARMRKPCVVDHILKRRLVTDTFEATAVVLFQSTLTPHGPIYKALERCALRGVKSQH</sequence>
<evidence type="ECO:0000259" key="3">
    <source>
        <dbReference type="Pfam" id="PF02834"/>
    </source>
</evidence>
<feature type="short sequence motif" description="HXTX 1" evidence="2">
    <location>
        <begin position="40"/>
        <end position="43"/>
    </location>
</feature>
<dbReference type="SUPFAM" id="SSF55144">
    <property type="entry name" value="LigT-like"/>
    <property type="match status" value="1"/>
</dbReference>
<dbReference type="GO" id="GO:0004113">
    <property type="term" value="F:2',3'-cyclic-nucleotide 3'-phosphodiesterase activity"/>
    <property type="evidence" value="ECO:0007669"/>
    <property type="project" value="InterPro"/>
</dbReference>
<reference evidence="4 5" key="1">
    <citation type="journal article" date="2015" name="Microbiome">
        <title>Genomic resolution of linkages in carbon, nitrogen, and sulfur cycling among widespread estuary sediment bacteria.</title>
        <authorList>
            <person name="Baker B.J."/>
            <person name="Lazar C.S."/>
            <person name="Teske A.P."/>
            <person name="Dick G.J."/>
        </authorList>
    </citation>
    <scope>NUCLEOTIDE SEQUENCE [LARGE SCALE GENOMIC DNA]</scope>
    <source>
        <strain evidence="4">SM23_60</strain>
    </source>
</reference>
<evidence type="ECO:0000256" key="1">
    <source>
        <dbReference type="ARBA" id="ARBA00022801"/>
    </source>
</evidence>
<comment type="catalytic activity">
    <reaction evidence="2">
        <text>a 3'-end 2',3'-cyclophospho-ribonucleotide-RNA + H2O = a 3'-end 2'-phospho-ribonucleotide-RNA + H(+)</text>
        <dbReference type="Rhea" id="RHEA:11828"/>
        <dbReference type="Rhea" id="RHEA-COMP:10464"/>
        <dbReference type="Rhea" id="RHEA-COMP:17353"/>
        <dbReference type="ChEBI" id="CHEBI:15377"/>
        <dbReference type="ChEBI" id="CHEBI:15378"/>
        <dbReference type="ChEBI" id="CHEBI:83064"/>
        <dbReference type="ChEBI" id="CHEBI:173113"/>
        <dbReference type="EC" id="3.1.4.58"/>
    </reaction>
</comment>
<accession>A0A0S8GLF8</accession>